<dbReference type="SMART" id="SM00267">
    <property type="entry name" value="GGDEF"/>
    <property type="match status" value="1"/>
</dbReference>
<comment type="caution">
    <text evidence="4">The sequence shown here is derived from an EMBL/GenBank/DDBJ whole genome shotgun (WGS) entry which is preliminary data.</text>
</comment>
<dbReference type="Gene3D" id="3.30.70.270">
    <property type="match status" value="1"/>
</dbReference>
<dbReference type="PANTHER" id="PTHR44757">
    <property type="entry name" value="DIGUANYLATE CYCLASE DGCP"/>
    <property type="match status" value="1"/>
</dbReference>
<dbReference type="InterPro" id="IPR000014">
    <property type="entry name" value="PAS"/>
</dbReference>
<evidence type="ECO:0000313" key="4">
    <source>
        <dbReference type="EMBL" id="GAA0764536.1"/>
    </source>
</evidence>
<evidence type="ECO:0000256" key="1">
    <source>
        <dbReference type="SAM" id="Phobius"/>
    </source>
</evidence>
<name>A0ABP3VN09_9BURK</name>
<sequence length="692" mass="74657">MKPFPRSPSLAAWLILMVMSSVLLALAGTTVLIDRFARKHAEERAHQHLDQVADKFRDALDHGMARQVAAVQLLAELPALLRADDPAHARAALDAMRHREPEIAWIGLAAADGKVLAANDGLLEGADVSKRPWFQGGKSTLFLGDVHAAVLLAKLLPQAPEPWRFVDISLPVAANPGSVLGVHLSWTWAAALKRDLLDPTLRNDGAQAFVLDRQGAVLLGPPDVKAPDGAAADQFTAVSPSRGHGGFSGLGWQVVVQQPREVAMADYLLLRRQLMGVAGAVLLLFVPLAWALARKLARPLTVLADSIGQNQHLGDRPLPRLAGFAEAEVLSTALNELVERQREHNNTLQELNASLDQRVRDRTAALNLALQGEALNLQRMQNIANSVPAQIAHFDADGHCLFANQAALRLAGLPPERSGMLRLVDLLGDPVPPALLPMASSATTLPQTLRVQHARVVGDDTWHSEVHWLPDGEHGVGAAGGRPGHYLVSFDVSQLKEVELRLQQLSRADALTGLPNRRQFDEHMRASLARERRTGRGLGVVYLDLDHFKRINDTLGHAGGDEVLKTFAQRVGSVIRATDLLARVGGDEFVLVCEGVANPEQMQVLADKVLTAVRAPLRLQNQQVLLSTSMGSALMQDGESVDHLLARADAALYRAKQAGRNGHQFAAADEPVTPTAPPVAQWAATQVMTLAA</sequence>
<dbReference type="PANTHER" id="PTHR44757:SF2">
    <property type="entry name" value="BIOFILM ARCHITECTURE MAINTENANCE PROTEIN MBAA"/>
    <property type="match status" value="1"/>
</dbReference>
<organism evidence="4 5">
    <name type="scientific">Ideonella azotifigens</name>
    <dbReference type="NCBI Taxonomy" id="513160"/>
    <lineage>
        <taxon>Bacteria</taxon>
        <taxon>Pseudomonadati</taxon>
        <taxon>Pseudomonadota</taxon>
        <taxon>Betaproteobacteria</taxon>
        <taxon>Burkholderiales</taxon>
        <taxon>Sphaerotilaceae</taxon>
        <taxon>Ideonella</taxon>
    </lineage>
</organism>
<evidence type="ECO:0000259" key="3">
    <source>
        <dbReference type="PROSITE" id="PS50887"/>
    </source>
</evidence>
<evidence type="ECO:0000259" key="2">
    <source>
        <dbReference type="PROSITE" id="PS50112"/>
    </source>
</evidence>
<keyword evidence="1" id="KW-0472">Membrane</keyword>
<dbReference type="EMBL" id="BAAAEW010000042">
    <property type="protein sequence ID" value="GAA0764536.1"/>
    <property type="molecule type" value="Genomic_DNA"/>
</dbReference>
<protein>
    <recommendedName>
        <fullName evidence="6">Diguanylate cyclase</fullName>
    </recommendedName>
</protein>
<dbReference type="NCBIfam" id="TIGR00254">
    <property type="entry name" value="GGDEF"/>
    <property type="match status" value="1"/>
</dbReference>
<feature type="transmembrane region" description="Helical" evidence="1">
    <location>
        <begin position="12"/>
        <end position="33"/>
    </location>
</feature>
<dbReference type="SUPFAM" id="SSF55073">
    <property type="entry name" value="Nucleotide cyclase"/>
    <property type="match status" value="1"/>
</dbReference>
<dbReference type="Gene3D" id="3.30.450.20">
    <property type="entry name" value="PAS domain"/>
    <property type="match status" value="2"/>
</dbReference>
<keyword evidence="1" id="KW-0812">Transmembrane</keyword>
<keyword evidence="1" id="KW-1133">Transmembrane helix</keyword>
<feature type="transmembrane region" description="Helical" evidence="1">
    <location>
        <begin position="274"/>
        <end position="293"/>
    </location>
</feature>
<proteinExistence type="predicted"/>
<dbReference type="InterPro" id="IPR000160">
    <property type="entry name" value="GGDEF_dom"/>
</dbReference>
<dbReference type="InterPro" id="IPR029787">
    <property type="entry name" value="Nucleotide_cyclase"/>
</dbReference>
<dbReference type="RefSeq" id="WP_231011080.1">
    <property type="nucleotide sequence ID" value="NZ_BAAAEW010000042.1"/>
</dbReference>
<reference evidence="5" key="1">
    <citation type="journal article" date="2019" name="Int. J. Syst. Evol. Microbiol.">
        <title>The Global Catalogue of Microorganisms (GCM) 10K type strain sequencing project: providing services to taxonomists for standard genome sequencing and annotation.</title>
        <authorList>
            <consortium name="The Broad Institute Genomics Platform"/>
            <consortium name="The Broad Institute Genome Sequencing Center for Infectious Disease"/>
            <person name="Wu L."/>
            <person name="Ma J."/>
        </authorList>
    </citation>
    <scope>NUCLEOTIDE SEQUENCE [LARGE SCALE GENOMIC DNA]</scope>
    <source>
        <strain evidence="5">JCM 15503</strain>
    </source>
</reference>
<dbReference type="Pfam" id="PF00990">
    <property type="entry name" value="GGDEF"/>
    <property type="match status" value="1"/>
</dbReference>
<dbReference type="InterPro" id="IPR035965">
    <property type="entry name" value="PAS-like_dom_sf"/>
</dbReference>
<accession>A0ABP3VN09</accession>
<feature type="domain" description="PAS" evidence="2">
    <location>
        <begin position="376"/>
        <end position="416"/>
    </location>
</feature>
<feature type="domain" description="GGDEF" evidence="3">
    <location>
        <begin position="536"/>
        <end position="668"/>
    </location>
</feature>
<dbReference type="PROSITE" id="PS50112">
    <property type="entry name" value="PAS"/>
    <property type="match status" value="1"/>
</dbReference>
<dbReference type="SUPFAM" id="SSF55785">
    <property type="entry name" value="PYP-like sensor domain (PAS domain)"/>
    <property type="match status" value="1"/>
</dbReference>
<keyword evidence="5" id="KW-1185">Reference proteome</keyword>
<dbReference type="InterPro" id="IPR043128">
    <property type="entry name" value="Rev_trsase/Diguanyl_cyclase"/>
</dbReference>
<gene>
    <name evidence="4" type="ORF">GCM10009107_50780</name>
</gene>
<evidence type="ECO:0000313" key="5">
    <source>
        <dbReference type="Proteomes" id="UP001500279"/>
    </source>
</evidence>
<dbReference type="InterPro" id="IPR052155">
    <property type="entry name" value="Biofilm_reg_signaling"/>
</dbReference>
<dbReference type="CDD" id="cd01949">
    <property type="entry name" value="GGDEF"/>
    <property type="match status" value="1"/>
</dbReference>
<dbReference type="PROSITE" id="PS50887">
    <property type="entry name" value="GGDEF"/>
    <property type="match status" value="1"/>
</dbReference>
<evidence type="ECO:0008006" key="6">
    <source>
        <dbReference type="Google" id="ProtNLM"/>
    </source>
</evidence>
<dbReference type="Proteomes" id="UP001500279">
    <property type="component" value="Unassembled WGS sequence"/>
</dbReference>